<organism evidence="1 2">
    <name type="scientific">Xylocopilactobacillus apis</name>
    <dbReference type="NCBI Taxonomy" id="2932183"/>
    <lineage>
        <taxon>Bacteria</taxon>
        <taxon>Bacillati</taxon>
        <taxon>Bacillota</taxon>
        <taxon>Bacilli</taxon>
        <taxon>Lactobacillales</taxon>
        <taxon>Lactobacillaceae</taxon>
        <taxon>Xylocopilactobacillus</taxon>
    </lineage>
</organism>
<evidence type="ECO:0000313" key="2">
    <source>
        <dbReference type="Proteomes" id="UP001321804"/>
    </source>
</evidence>
<sequence>MENVISVSFNDDAKAYQALSDLKNSVSSFTILSARLIEKVGNTYVQKDGFDADAYGENFAEGGLIGALIGILGGPLGVILGGSIGMLIGSAGDVSAANNEQDTMMEIVQGSKSGLVLVLIAQEENSDDLNTFLQKYDVKEIVREDFSEVHRKILAAEKAQKKLEKDAHDEVVLQKKKAFKKKVAATRNEIKARFAKITEGKDHS</sequence>
<gene>
    <name evidence="1" type="ORF">KIMC2_01820</name>
</gene>
<dbReference type="EMBL" id="AP026801">
    <property type="protein sequence ID" value="BDR55620.1"/>
    <property type="molecule type" value="Genomic_DNA"/>
</dbReference>
<dbReference type="RefSeq" id="WP_317697101.1">
    <property type="nucleotide sequence ID" value="NZ_AP026801.1"/>
</dbReference>
<evidence type="ECO:0008006" key="3">
    <source>
        <dbReference type="Google" id="ProtNLM"/>
    </source>
</evidence>
<accession>A0AAU9D7H4</accession>
<keyword evidence="2" id="KW-1185">Reference proteome</keyword>
<dbReference type="Pfam" id="PF06897">
    <property type="entry name" value="DUF1269"/>
    <property type="match status" value="1"/>
</dbReference>
<proteinExistence type="predicted"/>
<dbReference type="KEGG" id="xak:KIMC2_01820"/>
<protein>
    <recommendedName>
        <fullName evidence="3">DUF1269 domain-containing protein</fullName>
    </recommendedName>
</protein>
<evidence type="ECO:0000313" key="1">
    <source>
        <dbReference type="EMBL" id="BDR55620.1"/>
    </source>
</evidence>
<dbReference type="AlphaFoldDB" id="A0AAU9D7H4"/>
<name>A0AAU9D7H4_9LACO</name>
<dbReference type="Proteomes" id="UP001321804">
    <property type="component" value="Chromosome"/>
</dbReference>
<reference evidence="1 2" key="1">
    <citation type="journal article" date="2023" name="Microbiol. Spectr.">
        <title>Symbiosis of Carpenter Bees with Uncharacterized Lactic Acid Bacteria Showing NAD Auxotrophy.</title>
        <authorList>
            <person name="Kawasaki S."/>
            <person name="Ozawa K."/>
            <person name="Mori T."/>
            <person name="Yamamoto A."/>
            <person name="Ito M."/>
            <person name="Ohkuma M."/>
            <person name="Sakamoto M."/>
            <person name="Matsutani M."/>
        </authorList>
    </citation>
    <scope>NUCLEOTIDE SEQUENCE [LARGE SCALE GENOMIC DNA]</scope>
    <source>
        <strain evidence="1 2">KimC2</strain>
    </source>
</reference>
<dbReference type="InterPro" id="IPR009200">
    <property type="entry name" value="DUF1269_membrane"/>
</dbReference>